<feature type="compositionally biased region" description="Low complexity" evidence="5">
    <location>
        <begin position="109"/>
        <end position="125"/>
    </location>
</feature>
<feature type="domain" description="SH3" evidence="6">
    <location>
        <begin position="18"/>
        <end position="94"/>
    </location>
</feature>
<feature type="region of interest" description="Disordered" evidence="5">
    <location>
        <begin position="278"/>
        <end position="341"/>
    </location>
</feature>
<feature type="region of interest" description="Disordered" evidence="5">
    <location>
        <begin position="813"/>
        <end position="844"/>
    </location>
</feature>
<dbReference type="SUPFAM" id="SSF50044">
    <property type="entry name" value="SH3-domain"/>
    <property type="match status" value="1"/>
</dbReference>
<dbReference type="EMBL" id="JBCAWK010000002">
    <property type="protein sequence ID" value="KAK8866035.1"/>
    <property type="molecule type" value="Genomic_DNA"/>
</dbReference>
<feature type="region of interest" description="Disordered" evidence="5">
    <location>
        <begin position="95"/>
        <end position="127"/>
    </location>
</feature>
<dbReference type="PANTHER" id="PTHR23113:SF354">
    <property type="entry name" value="BUD SITE SELECTION PROTEIN 5"/>
    <property type="match status" value="1"/>
</dbReference>
<evidence type="ECO:0000259" key="8">
    <source>
        <dbReference type="PROSITE" id="PS50212"/>
    </source>
</evidence>
<dbReference type="InterPro" id="IPR023578">
    <property type="entry name" value="Ras_GEF_dom_sf"/>
</dbReference>
<comment type="caution">
    <text evidence="9">The sequence shown here is derived from an EMBL/GenBank/DDBJ whole genome shotgun (WGS) entry which is preliminary data.</text>
</comment>
<evidence type="ECO:0008006" key="11">
    <source>
        <dbReference type="Google" id="ProtNLM"/>
    </source>
</evidence>
<dbReference type="Pfam" id="PF25006">
    <property type="entry name" value="DUF7783"/>
    <property type="match status" value="1"/>
</dbReference>
<dbReference type="PANTHER" id="PTHR23113">
    <property type="entry name" value="GUANINE NUCLEOTIDE EXCHANGE FACTOR"/>
    <property type="match status" value="1"/>
</dbReference>
<dbReference type="Gene3D" id="2.30.30.40">
    <property type="entry name" value="SH3 Domains"/>
    <property type="match status" value="1"/>
</dbReference>
<keyword evidence="10" id="KW-1185">Reference proteome</keyword>
<dbReference type="CDD" id="cd11883">
    <property type="entry name" value="SH3_Sdc25"/>
    <property type="match status" value="1"/>
</dbReference>
<feature type="domain" description="Ras-GEF" evidence="7">
    <location>
        <begin position="870"/>
        <end position="960"/>
    </location>
</feature>
<feature type="compositionally biased region" description="Polar residues" evidence="5">
    <location>
        <begin position="1"/>
        <end position="13"/>
    </location>
</feature>
<dbReference type="InterPro" id="IPR008937">
    <property type="entry name" value="Ras-like_GEF"/>
</dbReference>
<protein>
    <recommendedName>
        <fullName evidence="11">SH3 domain-containing protein</fullName>
    </recommendedName>
</protein>
<dbReference type="CDD" id="cd06224">
    <property type="entry name" value="REM"/>
    <property type="match status" value="1"/>
</dbReference>
<feature type="domain" description="N-terminal Ras-GEF" evidence="8">
    <location>
        <begin position="679"/>
        <end position="812"/>
    </location>
</feature>
<dbReference type="PROSITE" id="PS50002">
    <property type="entry name" value="SH3"/>
    <property type="match status" value="1"/>
</dbReference>
<keyword evidence="1 4" id="KW-0728">SH3 domain</keyword>
<evidence type="ECO:0000259" key="6">
    <source>
        <dbReference type="PROSITE" id="PS50002"/>
    </source>
</evidence>
<dbReference type="InterPro" id="IPR001452">
    <property type="entry name" value="SH3_domain"/>
</dbReference>
<feature type="compositionally biased region" description="Polar residues" evidence="5">
    <location>
        <begin position="622"/>
        <end position="635"/>
    </location>
</feature>
<dbReference type="AlphaFoldDB" id="A0AAW0Z4V7"/>
<evidence type="ECO:0000256" key="1">
    <source>
        <dbReference type="ARBA" id="ARBA00022443"/>
    </source>
</evidence>
<evidence type="ECO:0000256" key="2">
    <source>
        <dbReference type="ARBA" id="ARBA00022658"/>
    </source>
</evidence>
<keyword evidence="2 3" id="KW-0344">Guanine-nucleotide releasing factor</keyword>
<feature type="compositionally biased region" description="Basic and acidic residues" evidence="5">
    <location>
        <begin position="95"/>
        <end position="105"/>
    </location>
</feature>
<feature type="region of interest" description="Disordered" evidence="5">
    <location>
        <begin position="568"/>
        <end position="654"/>
    </location>
</feature>
<dbReference type="RefSeq" id="XP_066805514.1">
    <property type="nucleotide sequence ID" value="XM_066944313.1"/>
</dbReference>
<evidence type="ECO:0000259" key="7">
    <source>
        <dbReference type="PROSITE" id="PS50009"/>
    </source>
</evidence>
<dbReference type="GO" id="GO:0005886">
    <property type="term" value="C:plasma membrane"/>
    <property type="evidence" value="ECO:0007669"/>
    <property type="project" value="TreeGrafter"/>
</dbReference>
<name>A0AAW0Z4V7_9TREE</name>
<dbReference type="InterPro" id="IPR036028">
    <property type="entry name" value="SH3-like_dom_sf"/>
</dbReference>
<evidence type="ECO:0000313" key="10">
    <source>
        <dbReference type="Proteomes" id="UP001388673"/>
    </source>
</evidence>
<dbReference type="InterPro" id="IPR036964">
    <property type="entry name" value="RASGEF_cat_dom_sf"/>
</dbReference>
<feature type="compositionally biased region" description="Low complexity" evidence="5">
    <location>
        <begin position="295"/>
        <end position="307"/>
    </location>
</feature>
<feature type="compositionally biased region" description="Polar residues" evidence="5">
    <location>
        <begin position="584"/>
        <end position="600"/>
    </location>
</feature>
<proteinExistence type="predicted"/>
<dbReference type="Pfam" id="PF07653">
    <property type="entry name" value="SH3_2"/>
    <property type="match status" value="1"/>
</dbReference>
<feature type="region of interest" description="Disordered" evidence="5">
    <location>
        <begin position="485"/>
        <end position="523"/>
    </location>
</feature>
<dbReference type="PROSITE" id="PS50009">
    <property type="entry name" value="RASGEF_CAT"/>
    <property type="match status" value="1"/>
</dbReference>
<evidence type="ECO:0000256" key="3">
    <source>
        <dbReference type="PROSITE-ProRule" id="PRU00168"/>
    </source>
</evidence>
<dbReference type="GeneID" id="92178445"/>
<dbReference type="SMART" id="SM00229">
    <property type="entry name" value="RasGEFN"/>
    <property type="match status" value="1"/>
</dbReference>
<sequence>MHSQTPASQSDAGPSTLPPPTHVQAIHDFDPSLLASTSSTPSNLYLTFKAGEIIRVHVRDATGWWDGEISGRTGEDQGVRRGWFPSNYVREMGWDRTHRRGESTHSRRTSATSHHSRASTTSAATPPLQSLVQPIVQALSLLDSAIHSNHKTHIQPSTACVISSIRAALQQTDCLSKESPTLAQWPVLAKERKVVLVELSKLVACARTASGPTDDAADLESLAKSARGVFASVKRFLTLAADCDVELVPAETNSLPIPQTGNPRQQEAYRLRSTSVGDLRAERQRANSPPPPLPSATLSAESSSSPTLGRSHDRHDSAFSSVSGGDRHDTPPPRPSSTFAPNTILDAVSTAEDALLSIIAAFIGHIHSHSINSHPSSHAHLIEMTREAIDSVRELLTIVEAVGRTPIVRHKHSREVESLRAAKDQLYDVASKLVESAEVVAHAPFSETGEDRYDMEKARLLQTATATLRAGTECVRLVRQCLPDDNDMVDATPRQSDRQYTPGPRDKAVGARGVHTLSGLHRKATSLSNLQKRYLRDGSLTQPPIEADEEEEDEEVVVEDVTVRPALLPSSLSRDMQTRPDLLRTQSEAGPRSRSTSLSSPAPPRIQHRSPSRSADLDKFTSDISQWTLATSPPAKSTIDHKSPPRPTPTRSVTTPITPDVRFWVVAHDYDPREIVFNSDGNMIGASLPVLVEKMTPHDGPVDPTFHATFFYTFRLFTTPSQLLETVIKRYNLHPPPAITLTDGDRALWVERKIVPIRLRIYNFLKAWLDQHWRYDPDDVILDTLETFAQDVVCVTLPAMGPRLLDAVRRKLNGPPSASSVKRSSADRSRGLLHPPTIPAGLPPTPVISKNLHSTLQRASNTNVNITDFDTLELARQFTIMESKLFCTVTPEDLLQTGKKTIPELKALSSLSNQITGWVADSILNETDAKKRAALMKFFIKLADVSHATWTPLIVRNVST</sequence>
<accession>A0AAW0Z4V7</accession>
<reference evidence="9 10" key="1">
    <citation type="journal article" date="2024" name="bioRxiv">
        <title>Comparative genomics of Cryptococcus and Kwoniella reveals pathogenesis evolution and contrasting karyotype dynamics via intercentromeric recombination or chromosome fusion.</title>
        <authorList>
            <person name="Coelho M.A."/>
            <person name="David-Palma M."/>
            <person name="Shea T."/>
            <person name="Bowers K."/>
            <person name="McGinley-Smith S."/>
            <person name="Mohammad A.W."/>
            <person name="Gnirke A."/>
            <person name="Yurkov A.M."/>
            <person name="Nowrousian M."/>
            <person name="Sun S."/>
            <person name="Cuomo C.A."/>
            <person name="Heitman J."/>
        </authorList>
    </citation>
    <scope>NUCLEOTIDE SEQUENCE [LARGE SCALE GENOMIC DNA]</scope>
    <source>
        <strain evidence="9 10">CBS 13917</strain>
    </source>
</reference>
<dbReference type="SMART" id="SM00326">
    <property type="entry name" value="SH3"/>
    <property type="match status" value="1"/>
</dbReference>
<dbReference type="KEGG" id="kne:92178445"/>
<organism evidence="9 10">
    <name type="scientific">Kwoniella newhampshirensis</name>
    <dbReference type="NCBI Taxonomy" id="1651941"/>
    <lineage>
        <taxon>Eukaryota</taxon>
        <taxon>Fungi</taxon>
        <taxon>Dikarya</taxon>
        <taxon>Basidiomycota</taxon>
        <taxon>Agaricomycotina</taxon>
        <taxon>Tremellomycetes</taxon>
        <taxon>Tremellales</taxon>
        <taxon>Cryptococcaceae</taxon>
        <taxon>Kwoniella</taxon>
    </lineage>
</organism>
<feature type="region of interest" description="Disordered" evidence="5">
    <location>
        <begin position="1"/>
        <end position="25"/>
    </location>
</feature>
<dbReference type="GO" id="GO:0005085">
    <property type="term" value="F:guanyl-nucleotide exchange factor activity"/>
    <property type="evidence" value="ECO:0007669"/>
    <property type="project" value="UniProtKB-KW"/>
</dbReference>
<dbReference type="InterPro" id="IPR000651">
    <property type="entry name" value="Ras-like_Gua-exchang_fac_N"/>
</dbReference>
<dbReference type="PROSITE" id="PS50212">
    <property type="entry name" value="RASGEF_NTER"/>
    <property type="match status" value="1"/>
</dbReference>
<dbReference type="InterPro" id="IPR001895">
    <property type="entry name" value="RASGEF_cat_dom"/>
</dbReference>
<dbReference type="GO" id="GO:0007265">
    <property type="term" value="P:Ras protein signal transduction"/>
    <property type="evidence" value="ECO:0007669"/>
    <property type="project" value="TreeGrafter"/>
</dbReference>
<dbReference type="Pfam" id="PF00618">
    <property type="entry name" value="RasGEF_N"/>
    <property type="match status" value="1"/>
</dbReference>
<gene>
    <name evidence="9" type="ORF">IAR55_001186</name>
</gene>
<evidence type="ECO:0000256" key="5">
    <source>
        <dbReference type="SAM" id="MobiDB-lite"/>
    </source>
</evidence>
<dbReference type="Pfam" id="PF00617">
    <property type="entry name" value="RasGEF"/>
    <property type="match status" value="1"/>
</dbReference>
<evidence type="ECO:0000256" key="4">
    <source>
        <dbReference type="PROSITE-ProRule" id="PRU00192"/>
    </source>
</evidence>
<dbReference type="InterPro" id="IPR056685">
    <property type="entry name" value="DUF7783"/>
</dbReference>
<dbReference type="Gene3D" id="1.10.840.10">
    <property type="entry name" value="Ras guanine-nucleotide exchange factors catalytic domain"/>
    <property type="match status" value="1"/>
</dbReference>
<evidence type="ECO:0000313" key="9">
    <source>
        <dbReference type="EMBL" id="KAK8866035.1"/>
    </source>
</evidence>
<dbReference type="Gene3D" id="1.20.870.10">
    <property type="entry name" value="Son of sevenless (SoS) protein Chain: S domain 1"/>
    <property type="match status" value="1"/>
</dbReference>
<dbReference type="SUPFAM" id="SSF48366">
    <property type="entry name" value="Ras GEF"/>
    <property type="match status" value="1"/>
</dbReference>
<dbReference type="Proteomes" id="UP001388673">
    <property type="component" value="Unassembled WGS sequence"/>
</dbReference>